<dbReference type="PANTHER" id="PTHR48079">
    <property type="entry name" value="PROTEIN YEEZ"/>
    <property type="match status" value="1"/>
</dbReference>
<dbReference type="Pfam" id="PF01370">
    <property type="entry name" value="Epimerase"/>
    <property type="match status" value="1"/>
</dbReference>
<name>A0ABQ3UGA5_9CHLR</name>
<comment type="caution">
    <text evidence="2">The sequence shown here is derived from an EMBL/GenBank/DDBJ whole genome shotgun (WGS) entry which is preliminary data.</text>
</comment>
<dbReference type="CDD" id="cd08946">
    <property type="entry name" value="SDR_e"/>
    <property type="match status" value="1"/>
</dbReference>
<feature type="domain" description="NAD-dependent epimerase/dehydratase" evidence="1">
    <location>
        <begin position="3"/>
        <end position="220"/>
    </location>
</feature>
<keyword evidence="3" id="KW-1185">Reference proteome</keyword>
<dbReference type="InterPro" id="IPR036291">
    <property type="entry name" value="NAD(P)-bd_dom_sf"/>
</dbReference>
<dbReference type="Gene3D" id="3.40.50.720">
    <property type="entry name" value="NAD(P)-binding Rossmann-like Domain"/>
    <property type="match status" value="1"/>
</dbReference>
<dbReference type="RefSeq" id="WP_201368708.1">
    <property type="nucleotide sequence ID" value="NZ_BNJG01000001.1"/>
</dbReference>
<reference evidence="2 3" key="1">
    <citation type="journal article" date="2021" name="Int. J. Syst. Evol. Microbiol.">
        <title>Reticulibacter mediterranei gen. nov., sp. nov., within the new family Reticulibacteraceae fam. nov., and Ktedonospora formicarum gen. nov., sp. nov., Ktedonobacter robiniae sp. nov., Dictyobacter formicarum sp. nov. and Dictyobacter arantiisoli sp. nov., belonging to the class Ktedonobacteria.</title>
        <authorList>
            <person name="Yabe S."/>
            <person name="Zheng Y."/>
            <person name="Wang C.M."/>
            <person name="Sakai Y."/>
            <person name="Abe K."/>
            <person name="Yokota A."/>
            <person name="Donadio S."/>
            <person name="Cavaletti L."/>
            <person name="Monciardini P."/>
        </authorList>
    </citation>
    <scope>NUCLEOTIDE SEQUENCE [LARGE SCALE GENOMIC DNA]</scope>
    <source>
        <strain evidence="2 3">SOSP1-30</strain>
    </source>
</reference>
<sequence length="285" mass="30963">MKILLVGAAGVIGRRLIPLLVESGHEVIGTTRAIEKREMLQKLGAFPVVVNVFDREELFKTMREVRPDVVIHQLTDLGVRDLAANARIRREGTRNLVDAAHEAGVRHLIAQSIAWAYAPGKGPADEDVPLDIEAPEPRCTTVEGVQALEQAVGEMERGIVLRYGLLYGPGTWYAPDGSIAEQVRQGQVTADEGITSFLHVDDAARATLLALGWPGGVFNIVDDVPAPGTAWLPIYAATLHAPPPPISTTQPRAARGATNAKARRLCNWQPSYPDWHEGFTRAAQK</sequence>
<dbReference type="EMBL" id="BNJG01000001">
    <property type="protein sequence ID" value="GHO51731.1"/>
    <property type="molecule type" value="Genomic_DNA"/>
</dbReference>
<proteinExistence type="predicted"/>
<accession>A0ABQ3UGA5</accession>
<dbReference type="InterPro" id="IPR001509">
    <property type="entry name" value="Epimerase_deHydtase"/>
</dbReference>
<evidence type="ECO:0000313" key="3">
    <source>
        <dbReference type="Proteomes" id="UP000654345"/>
    </source>
</evidence>
<organism evidence="2 3">
    <name type="scientific">Ktedonobacter robiniae</name>
    <dbReference type="NCBI Taxonomy" id="2778365"/>
    <lineage>
        <taxon>Bacteria</taxon>
        <taxon>Bacillati</taxon>
        <taxon>Chloroflexota</taxon>
        <taxon>Ktedonobacteria</taxon>
        <taxon>Ktedonobacterales</taxon>
        <taxon>Ktedonobacteraceae</taxon>
        <taxon>Ktedonobacter</taxon>
    </lineage>
</organism>
<evidence type="ECO:0000259" key="1">
    <source>
        <dbReference type="Pfam" id="PF01370"/>
    </source>
</evidence>
<dbReference type="SUPFAM" id="SSF51735">
    <property type="entry name" value="NAD(P)-binding Rossmann-fold domains"/>
    <property type="match status" value="1"/>
</dbReference>
<dbReference type="PANTHER" id="PTHR48079:SF6">
    <property type="entry name" value="NAD(P)-BINDING DOMAIN-CONTAINING PROTEIN-RELATED"/>
    <property type="match status" value="1"/>
</dbReference>
<protein>
    <submittedName>
        <fullName evidence="2">dTDP-glucose 4,6-dehydratase</fullName>
    </submittedName>
</protein>
<dbReference type="InterPro" id="IPR051783">
    <property type="entry name" value="NAD(P)-dependent_oxidoreduct"/>
</dbReference>
<gene>
    <name evidence="2" type="ORF">KSB_02060</name>
</gene>
<dbReference type="Proteomes" id="UP000654345">
    <property type="component" value="Unassembled WGS sequence"/>
</dbReference>
<evidence type="ECO:0000313" key="2">
    <source>
        <dbReference type="EMBL" id="GHO51731.1"/>
    </source>
</evidence>